<accession>A0A412Y583</accession>
<evidence type="ECO:0000313" key="3">
    <source>
        <dbReference type="Proteomes" id="UP000284366"/>
    </source>
</evidence>
<feature type="transmembrane region" description="Helical" evidence="1">
    <location>
        <begin position="36"/>
        <end position="52"/>
    </location>
</feature>
<dbReference type="RefSeq" id="WP_118047211.1">
    <property type="nucleotide sequence ID" value="NZ_JAQCUW010000038.1"/>
</dbReference>
<dbReference type="EMBL" id="QRZG01000019">
    <property type="protein sequence ID" value="RGV52607.1"/>
    <property type="molecule type" value="Genomic_DNA"/>
</dbReference>
<feature type="transmembrane region" description="Helical" evidence="1">
    <location>
        <begin position="12"/>
        <end position="30"/>
    </location>
</feature>
<evidence type="ECO:0008006" key="4">
    <source>
        <dbReference type="Google" id="ProtNLM"/>
    </source>
</evidence>
<sequence>MKKYNASNFIKKIWHYLLIYAAVSFGGMALPTVIGHEPFILFTFFIGVFYIITKKTKEFNHYSFFLSILTFCLSITFLGSDLSIGSILSTLAAFMFTYGIIACDPQNFIQRFLKIIFIISILSIILYTMTQIWGIDFFSPLFPHLLAQKADNLSSGYYGYGGFLYRWTYIHQNRNCGPFGEPGQYQGVLSVALYFSFYKKQIFKSIRQQFLFIAVFTFTLLTTLSTNGYIAMIIAYTCYFLDPNTNSFIKQKVKKLILFILIVLLLTPLGQEFIQITILNKFIGDNGFTIEENTTGARTKGIFEMINYIQTNPSVLFGIGYDKLQELNFDTVSGLPKLLIAIGFLPFSVIIGGIIYFSKKYAQSIYQTILIFMLFISMGLGQSHIMNPCLFSMIFSTYILRIQLSKYKNKLLAKI</sequence>
<dbReference type="AlphaFoldDB" id="A0A412Y583"/>
<name>A0A412Y583_9BACE</name>
<protein>
    <recommendedName>
        <fullName evidence="4">O-antigen ligase domain-containing protein</fullName>
    </recommendedName>
</protein>
<keyword evidence="1" id="KW-1133">Transmembrane helix</keyword>
<keyword evidence="1" id="KW-0472">Membrane</keyword>
<feature type="transmembrane region" description="Helical" evidence="1">
    <location>
        <begin position="210"/>
        <end position="236"/>
    </location>
</feature>
<proteinExistence type="predicted"/>
<feature type="transmembrane region" description="Helical" evidence="1">
    <location>
        <begin position="84"/>
        <end position="103"/>
    </location>
</feature>
<feature type="transmembrane region" description="Helical" evidence="1">
    <location>
        <begin position="59"/>
        <end position="78"/>
    </location>
</feature>
<dbReference type="Proteomes" id="UP000284366">
    <property type="component" value="Unassembled WGS sequence"/>
</dbReference>
<feature type="transmembrane region" description="Helical" evidence="1">
    <location>
        <begin position="256"/>
        <end position="274"/>
    </location>
</feature>
<evidence type="ECO:0000313" key="2">
    <source>
        <dbReference type="EMBL" id="RGV52607.1"/>
    </source>
</evidence>
<feature type="transmembrane region" description="Helical" evidence="1">
    <location>
        <begin position="369"/>
        <end position="400"/>
    </location>
</feature>
<gene>
    <name evidence="2" type="ORF">DWW09_11670</name>
</gene>
<comment type="caution">
    <text evidence="2">The sequence shown here is derived from an EMBL/GenBank/DDBJ whole genome shotgun (WGS) entry which is preliminary data.</text>
</comment>
<feature type="transmembrane region" description="Helical" evidence="1">
    <location>
        <begin position="338"/>
        <end position="357"/>
    </location>
</feature>
<keyword evidence="1" id="KW-0812">Transmembrane</keyword>
<feature type="transmembrane region" description="Helical" evidence="1">
    <location>
        <begin position="115"/>
        <end position="135"/>
    </location>
</feature>
<organism evidence="2 3">
    <name type="scientific">Bacteroides clarus</name>
    <dbReference type="NCBI Taxonomy" id="626929"/>
    <lineage>
        <taxon>Bacteria</taxon>
        <taxon>Pseudomonadati</taxon>
        <taxon>Bacteroidota</taxon>
        <taxon>Bacteroidia</taxon>
        <taxon>Bacteroidales</taxon>
        <taxon>Bacteroidaceae</taxon>
        <taxon>Bacteroides</taxon>
    </lineage>
</organism>
<evidence type="ECO:0000256" key="1">
    <source>
        <dbReference type="SAM" id="Phobius"/>
    </source>
</evidence>
<reference evidence="2 3" key="1">
    <citation type="submission" date="2018-08" db="EMBL/GenBank/DDBJ databases">
        <title>A genome reference for cultivated species of the human gut microbiota.</title>
        <authorList>
            <person name="Zou Y."/>
            <person name="Xue W."/>
            <person name="Luo G."/>
        </authorList>
    </citation>
    <scope>NUCLEOTIDE SEQUENCE [LARGE SCALE GENOMIC DNA]</scope>
    <source>
        <strain evidence="2 3">AF14-27</strain>
    </source>
</reference>